<evidence type="ECO:0000256" key="1">
    <source>
        <dbReference type="SAM" id="MobiDB-lite"/>
    </source>
</evidence>
<gene>
    <name evidence="2" type="ORF">Scep_015201</name>
</gene>
<sequence length="136" mass="15263">MVHASSSLPRLFFLFADSPKKKEKTTTPRPPSSISSSSSSPIRLLHRRIATAVFADSPKEQGQNRSPLFADSPIRLLHRFSSPIRDLSACKNTSQLHAPHHTEEAFVAPIRQSVMRVSRRRSQISCARQTIGWIYA</sequence>
<evidence type="ECO:0000313" key="2">
    <source>
        <dbReference type="EMBL" id="KAK9126355.1"/>
    </source>
</evidence>
<comment type="caution">
    <text evidence="2">The sequence shown here is derived from an EMBL/GenBank/DDBJ whole genome shotgun (WGS) entry which is preliminary data.</text>
</comment>
<name>A0AAP0P2K5_9MAGN</name>
<reference evidence="2 3" key="1">
    <citation type="submission" date="2024-01" db="EMBL/GenBank/DDBJ databases">
        <title>Genome assemblies of Stephania.</title>
        <authorList>
            <person name="Yang L."/>
        </authorList>
    </citation>
    <scope>NUCLEOTIDE SEQUENCE [LARGE SCALE GENOMIC DNA]</scope>
    <source>
        <strain evidence="2">JXDWG</strain>
        <tissue evidence="2">Leaf</tissue>
    </source>
</reference>
<protein>
    <submittedName>
        <fullName evidence="2">Uncharacterized protein</fullName>
    </submittedName>
</protein>
<dbReference type="Proteomes" id="UP001419268">
    <property type="component" value="Unassembled WGS sequence"/>
</dbReference>
<keyword evidence="3" id="KW-1185">Reference proteome</keyword>
<dbReference type="AlphaFoldDB" id="A0AAP0P2K5"/>
<feature type="region of interest" description="Disordered" evidence="1">
    <location>
        <begin position="19"/>
        <end position="42"/>
    </location>
</feature>
<dbReference type="EMBL" id="JBBNAG010000006">
    <property type="protein sequence ID" value="KAK9126355.1"/>
    <property type="molecule type" value="Genomic_DNA"/>
</dbReference>
<accession>A0AAP0P2K5</accession>
<evidence type="ECO:0000313" key="3">
    <source>
        <dbReference type="Proteomes" id="UP001419268"/>
    </source>
</evidence>
<feature type="compositionally biased region" description="Low complexity" evidence="1">
    <location>
        <begin position="32"/>
        <end position="42"/>
    </location>
</feature>
<proteinExistence type="predicted"/>
<organism evidence="2 3">
    <name type="scientific">Stephania cephalantha</name>
    <dbReference type="NCBI Taxonomy" id="152367"/>
    <lineage>
        <taxon>Eukaryota</taxon>
        <taxon>Viridiplantae</taxon>
        <taxon>Streptophyta</taxon>
        <taxon>Embryophyta</taxon>
        <taxon>Tracheophyta</taxon>
        <taxon>Spermatophyta</taxon>
        <taxon>Magnoliopsida</taxon>
        <taxon>Ranunculales</taxon>
        <taxon>Menispermaceae</taxon>
        <taxon>Menispermoideae</taxon>
        <taxon>Cissampelideae</taxon>
        <taxon>Stephania</taxon>
    </lineage>
</organism>